<dbReference type="InterPro" id="IPR036390">
    <property type="entry name" value="WH_DNA-bd_sf"/>
</dbReference>
<dbReference type="InterPro" id="IPR036388">
    <property type="entry name" value="WH-like_DNA-bd_sf"/>
</dbReference>
<dbReference type="InterPro" id="IPR014036">
    <property type="entry name" value="DeoR-like_C"/>
</dbReference>
<dbReference type="Gene3D" id="3.40.50.1360">
    <property type="match status" value="1"/>
</dbReference>
<dbReference type="PROSITE" id="PS00894">
    <property type="entry name" value="HTH_DEOR_1"/>
    <property type="match status" value="1"/>
</dbReference>
<dbReference type="PROSITE" id="PS51000">
    <property type="entry name" value="HTH_DEOR_2"/>
    <property type="match status" value="1"/>
</dbReference>
<sequence length="259" mass="28574">MLAFERHNKILDLLYKNKKVTTQDLSRLIDVSACTIRNDLNKLEKDGLIKRIHGGAILPEAIQRDLSFPSRKSKNQIEKNAIGKSACEFIKNGQCLIIDASSTAISLAKYLNKTDLRITVITSGIYTALALKDNNNINVILVGGVVRPKSGALEGLLGKNLISQINADVAFVSARGFTLEEGLTEFNIYEGELKKFLISRTKKVVALLDSSKLEVSSISSFADSKKLDTIITDFNSPTNVLEKYRKYGINVIVAPKEDK</sequence>
<gene>
    <name evidence="5" type="primary">glcR_2</name>
    <name evidence="5" type="ORF">CLRAG_21890</name>
</gene>
<evidence type="ECO:0000256" key="2">
    <source>
        <dbReference type="ARBA" id="ARBA00023125"/>
    </source>
</evidence>
<dbReference type="InterPro" id="IPR037171">
    <property type="entry name" value="NagB/RpiA_transferase-like"/>
</dbReference>
<comment type="caution">
    <text evidence="5">The sequence shown here is derived from an EMBL/GenBank/DDBJ whole genome shotgun (WGS) entry which is preliminary data.</text>
</comment>
<organism evidence="5 6">
    <name type="scientific">Clostridium ragsdalei P11</name>
    <dbReference type="NCBI Taxonomy" id="1353534"/>
    <lineage>
        <taxon>Bacteria</taxon>
        <taxon>Bacillati</taxon>
        <taxon>Bacillota</taxon>
        <taxon>Clostridia</taxon>
        <taxon>Eubacteriales</taxon>
        <taxon>Clostridiaceae</taxon>
        <taxon>Clostridium</taxon>
    </lineage>
</organism>
<keyword evidence="3" id="KW-0804">Transcription</keyword>
<keyword evidence="1" id="KW-0805">Transcription regulation</keyword>
<dbReference type="InterPro" id="IPR050313">
    <property type="entry name" value="Carb_Metab_HTH_regulators"/>
</dbReference>
<dbReference type="Pfam" id="PF00455">
    <property type="entry name" value="DeoRC"/>
    <property type="match status" value="1"/>
</dbReference>
<accession>A0A1A6AS87</accession>
<dbReference type="EMBL" id="LROS01000022">
    <property type="protein sequence ID" value="OBR92895.1"/>
    <property type="molecule type" value="Genomic_DNA"/>
</dbReference>
<protein>
    <submittedName>
        <fullName evidence="5">HTH-type transcriptional repressor GlcR</fullName>
    </submittedName>
</protein>
<feature type="domain" description="HTH deoR-type" evidence="4">
    <location>
        <begin position="3"/>
        <end position="58"/>
    </location>
</feature>
<dbReference type="PATRIC" id="fig|1353534.3.peg.2227"/>
<dbReference type="PANTHER" id="PTHR30363">
    <property type="entry name" value="HTH-TYPE TRANSCRIPTIONAL REGULATOR SRLR-RELATED"/>
    <property type="match status" value="1"/>
</dbReference>
<evidence type="ECO:0000313" key="6">
    <source>
        <dbReference type="Proteomes" id="UP000093954"/>
    </source>
</evidence>
<dbReference type="SUPFAM" id="SSF46785">
    <property type="entry name" value="Winged helix' DNA-binding domain"/>
    <property type="match status" value="1"/>
</dbReference>
<keyword evidence="2" id="KW-0238">DNA-binding</keyword>
<dbReference type="Pfam" id="PF08220">
    <property type="entry name" value="HTH_DeoR"/>
    <property type="match status" value="1"/>
</dbReference>
<name>A0A1A6AS87_9CLOT</name>
<dbReference type="GO" id="GO:0003677">
    <property type="term" value="F:DNA binding"/>
    <property type="evidence" value="ECO:0007669"/>
    <property type="project" value="UniProtKB-KW"/>
</dbReference>
<dbReference type="InterPro" id="IPR018356">
    <property type="entry name" value="Tscrpt_reg_HTH_DeoR_CS"/>
</dbReference>
<keyword evidence="6" id="KW-1185">Reference proteome</keyword>
<dbReference type="InterPro" id="IPR001034">
    <property type="entry name" value="DeoR_HTH"/>
</dbReference>
<dbReference type="GO" id="GO:0003700">
    <property type="term" value="F:DNA-binding transcription factor activity"/>
    <property type="evidence" value="ECO:0007669"/>
    <property type="project" value="InterPro"/>
</dbReference>
<dbReference type="PANTHER" id="PTHR30363:SF44">
    <property type="entry name" value="AGA OPERON TRANSCRIPTIONAL REPRESSOR-RELATED"/>
    <property type="match status" value="1"/>
</dbReference>
<dbReference type="SMART" id="SM00420">
    <property type="entry name" value="HTH_DEOR"/>
    <property type="match status" value="1"/>
</dbReference>
<dbReference type="AlphaFoldDB" id="A0A1A6AS87"/>
<evidence type="ECO:0000256" key="1">
    <source>
        <dbReference type="ARBA" id="ARBA00023015"/>
    </source>
</evidence>
<evidence type="ECO:0000313" key="5">
    <source>
        <dbReference type="EMBL" id="OBR92895.1"/>
    </source>
</evidence>
<reference evidence="5 6" key="1">
    <citation type="journal article" date="2012" name="Front. Microbiol.">
        <title>Draft Genome Sequence of the Virulent Strain 01-B526 of the Fish Pathogen Aeromonas salmonicida.</title>
        <authorList>
            <person name="Charette S.J."/>
            <person name="Brochu F."/>
            <person name="Boyle B."/>
            <person name="Filion G."/>
            <person name="Tanaka K.H."/>
            <person name="Derome N."/>
        </authorList>
    </citation>
    <scope>NUCLEOTIDE SEQUENCE [LARGE SCALE GENOMIC DNA]</scope>
    <source>
        <strain evidence="5 6">P11</strain>
    </source>
</reference>
<evidence type="ECO:0000256" key="3">
    <source>
        <dbReference type="ARBA" id="ARBA00023163"/>
    </source>
</evidence>
<dbReference type="Proteomes" id="UP000093954">
    <property type="component" value="Unassembled WGS sequence"/>
</dbReference>
<evidence type="ECO:0000259" key="4">
    <source>
        <dbReference type="PROSITE" id="PS51000"/>
    </source>
</evidence>
<dbReference type="SMART" id="SM01134">
    <property type="entry name" value="DeoRC"/>
    <property type="match status" value="1"/>
</dbReference>
<dbReference type="PRINTS" id="PR00037">
    <property type="entry name" value="HTHLACR"/>
</dbReference>
<dbReference type="RefSeq" id="WP_065078449.1">
    <property type="nucleotide sequence ID" value="NZ_LROS01000022.1"/>
</dbReference>
<dbReference type="SUPFAM" id="SSF100950">
    <property type="entry name" value="NagB/RpiA/CoA transferase-like"/>
    <property type="match status" value="1"/>
</dbReference>
<dbReference type="Gene3D" id="1.10.10.10">
    <property type="entry name" value="Winged helix-like DNA-binding domain superfamily/Winged helix DNA-binding domain"/>
    <property type="match status" value="1"/>
</dbReference>
<proteinExistence type="predicted"/>